<dbReference type="AlphaFoldDB" id="A0A437MI36"/>
<dbReference type="Proteomes" id="UP000282759">
    <property type="component" value="Unassembled WGS sequence"/>
</dbReference>
<proteinExistence type="predicted"/>
<accession>A0A437MI36</accession>
<name>A0A437MI36_9SPHI</name>
<keyword evidence="2" id="KW-1185">Reference proteome</keyword>
<protein>
    <submittedName>
        <fullName evidence="1">Uncharacterized protein</fullName>
    </submittedName>
</protein>
<dbReference type="RefSeq" id="WP_127708050.1">
    <property type="nucleotide sequence ID" value="NZ_SACK01000012.1"/>
</dbReference>
<gene>
    <name evidence="1" type="ORF">EOD41_19290</name>
</gene>
<dbReference type="EMBL" id="SACK01000012">
    <property type="protein sequence ID" value="RVT97309.1"/>
    <property type="molecule type" value="Genomic_DNA"/>
</dbReference>
<organism evidence="1 2">
    <name type="scientific">Mucilaginibacter limnophilus</name>
    <dbReference type="NCBI Taxonomy" id="1932778"/>
    <lineage>
        <taxon>Bacteria</taxon>
        <taxon>Pseudomonadati</taxon>
        <taxon>Bacteroidota</taxon>
        <taxon>Sphingobacteriia</taxon>
        <taxon>Sphingobacteriales</taxon>
        <taxon>Sphingobacteriaceae</taxon>
        <taxon>Mucilaginibacter</taxon>
    </lineage>
</organism>
<comment type="caution">
    <text evidence="1">The sequence shown here is derived from an EMBL/GenBank/DDBJ whole genome shotgun (WGS) entry which is preliminary data.</text>
</comment>
<dbReference type="OrthoDB" id="9951910at2"/>
<evidence type="ECO:0000313" key="1">
    <source>
        <dbReference type="EMBL" id="RVT97309.1"/>
    </source>
</evidence>
<evidence type="ECO:0000313" key="2">
    <source>
        <dbReference type="Proteomes" id="UP000282759"/>
    </source>
</evidence>
<sequence length="83" mass="9419">MTKQEPLKIPTELLPDDWREQGVKKFNLSKNTIERVVYGLVVKPAIFDFMLSLAEEKKIADDLAEAERIKRLNALTSSITTTA</sequence>
<reference evidence="1 2" key="1">
    <citation type="submission" date="2019-01" db="EMBL/GenBank/DDBJ databases">
        <authorList>
            <person name="Chen W.-M."/>
        </authorList>
    </citation>
    <scope>NUCLEOTIDE SEQUENCE [LARGE SCALE GENOMIC DNA]</scope>
    <source>
        <strain evidence="1 2">YBJ-36</strain>
    </source>
</reference>